<feature type="compositionally biased region" description="Polar residues" evidence="1">
    <location>
        <begin position="204"/>
        <end position="219"/>
    </location>
</feature>
<dbReference type="EMBL" id="OY660867">
    <property type="protein sequence ID" value="CAJ1055245.1"/>
    <property type="molecule type" value="Genomic_DNA"/>
</dbReference>
<evidence type="ECO:0000313" key="2">
    <source>
        <dbReference type="EMBL" id="CAJ1055245.1"/>
    </source>
</evidence>
<feature type="compositionally biased region" description="Polar residues" evidence="1">
    <location>
        <begin position="266"/>
        <end position="292"/>
    </location>
</feature>
<gene>
    <name evidence="2" type="ORF">XNOV1_A020183</name>
</gene>
<dbReference type="Proteomes" id="UP001178508">
    <property type="component" value="Chromosome 4"/>
</dbReference>
<organism evidence="2 3">
    <name type="scientific">Xyrichtys novacula</name>
    <name type="common">Pearly razorfish</name>
    <name type="synonym">Hemipteronotus novacula</name>
    <dbReference type="NCBI Taxonomy" id="13765"/>
    <lineage>
        <taxon>Eukaryota</taxon>
        <taxon>Metazoa</taxon>
        <taxon>Chordata</taxon>
        <taxon>Craniata</taxon>
        <taxon>Vertebrata</taxon>
        <taxon>Euteleostomi</taxon>
        <taxon>Actinopterygii</taxon>
        <taxon>Neopterygii</taxon>
        <taxon>Teleostei</taxon>
        <taxon>Neoteleostei</taxon>
        <taxon>Acanthomorphata</taxon>
        <taxon>Eupercaria</taxon>
        <taxon>Labriformes</taxon>
        <taxon>Labridae</taxon>
        <taxon>Xyrichtys</taxon>
    </lineage>
</organism>
<feature type="compositionally biased region" description="Polar residues" evidence="1">
    <location>
        <begin position="228"/>
        <end position="240"/>
    </location>
</feature>
<dbReference type="AlphaFoldDB" id="A0AAV1F2W0"/>
<reference evidence="2" key="1">
    <citation type="submission" date="2023-08" db="EMBL/GenBank/DDBJ databases">
        <authorList>
            <person name="Alioto T."/>
            <person name="Alioto T."/>
            <person name="Gomez Garrido J."/>
        </authorList>
    </citation>
    <scope>NUCLEOTIDE SEQUENCE</scope>
</reference>
<name>A0AAV1F2W0_XYRNO</name>
<feature type="region of interest" description="Disordered" evidence="1">
    <location>
        <begin position="151"/>
        <end position="306"/>
    </location>
</feature>
<evidence type="ECO:0000313" key="3">
    <source>
        <dbReference type="Proteomes" id="UP001178508"/>
    </source>
</evidence>
<sequence length="339" mass="37496">MDLLSSHEIYVPADAEVKSILLRSLPKSVLTRMGLPLSDSGGSRNLPDSPEGIWISPVVLRLKGQKQASKPENGVVESVSSKVAREFQASSGPLRMSFAVSNQTAHKVLKDTCSGQNDTSSTSAVPRGSVPQIKQDAVIIYQGRIYLSIRRSKHNKGQKEKCDPAPSDTSSHSQKKLPNANRSKRNQPQTKETQSKYRKVTLNRGENSLSQTVPQSSIRAQRVDSQRQSHVNAEQRQTAEQAAVSFQDEINTENGVQELGEEEAGSISQGNNMHSYLQMNSSDHGSISSQSWTRREPQGASSTSLLQDCDYRELEFDEKIAQMNAKLRQQEALMKHQSH</sequence>
<accession>A0AAV1F2W0</accession>
<keyword evidence="3" id="KW-1185">Reference proteome</keyword>
<evidence type="ECO:0000256" key="1">
    <source>
        <dbReference type="SAM" id="MobiDB-lite"/>
    </source>
</evidence>
<protein>
    <submittedName>
        <fullName evidence="2">Uncharacterized protein si:dkeyp-110g5.4</fullName>
    </submittedName>
</protein>
<proteinExistence type="predicted"/>